<proteinExistence type="inferred from homology"/>
<evidence type="ECO:0000313" key="9">
    <source>
        <dbReference type="Proteomes" id="UP001345219"/>
    </source>
</evidence>
<dbReference type="SUPFAM" id="SSF50324">
    <property type="entry name" value="Inorganic pyrophosphatase"/>
    <property type="match status" value="1"/>
</dbReference>
<protein>
    <recommendedName>
        <fullName evidence="3">inorganic diphosphatase</fullName>
        <ecNumber evidence="3">3.6.1.1</ecNumber>
    </recommendedName>
</protein>
<dbReference type="AlphaFoldDB" id="A0AAN7QSP8"/>
<keyword evidence="6" id="KW-0460">Magnesium</keyword>
<evidence type="ECO:0000256" key="2">
    <source>
        <dbReference type="ARBA" id="ARBA00006220"/>
    </source>
</evidence>
<reference evidence="8 9" key="1">
    <citation type="journal article" date="2023" name="Hortic Res">
        <title>Pangenome of water caltrop reveals structural variations and asymmetric subgenome divergence after allopolyploidization.</title>
        <authorList>
            <person name="Zhang X."/>
            <person name="Chen Y."/>
            <person name="Wang L."/>
            <person name="Yuan Y."/>
            <person name="Fang M."/>
            <person name="Shi L."/>
            <person name="Lu R."/>
            <person name="Comes H.P."/>
            <person name="Ma Y."/>
            <person name="Chen Y."/>
            <person name="Huang G."/>
            <person name="Zhou Y."/>
            <person name="Zheng Z."/>
            <person name="Qiu Y."/>
        </authorList>
    </citation>
    <scope>NUCLEOTIDE SEQUENCE [LARGE SCALE GENOMIC DNA]</scope>
    <source>
        <tissue evidence="8">Roots</tissue>
    </source>
</reference>
<dbReference type="GO" id="GO:0006796">
    <property type="term" value="P:phosphate-containing compound metabolic process"/>
    <property type="evidence" value="ECO:0007669"/>
    <property type="project" value="InterPro"/>
</dbReference>
<dbReference type="GO" id="GO:0000287">
    <property type="term" value="F:magnesium ion binding"/>
    <property type="evidence" value="ECO:0007669"/>
    <property type="project" value="InterPro"/>
</dbReference>
<dbReference type="EMBL" id="JAXIOK010000003">
    <property type="protein sequence ID" value="KAK4776056.1"/>
    <property type="molecule type" value="Genomic_DNA"/>
</dbReference>
<evidence type="ECO:0000256" key="5">
    <source>
        <dbReference type="ARBA" id="ARBA00022801"/>
    </source>
</evidence>
<dbReference type="InterPro" id="IPR008162">
    <property type="entry name" value="Pyrophosphatase"/>
</dbReference>
<dbReference type="GO" id="GO:0005737">
    <property type="term" value="C:cytoplasm"/>
    <property type="evidence" value="ECO:0007669"/>
    <property type="project" value="InterPro"/>
</dbReference>
<dbReference type="EC" id="3.6.1.1" evidence="3"/>
<comment type="caution">
    <text evidence="8">The sequence shown here is derived from an EMBL/GenBank/DDBJ whole genome shotgun (WGS) entry which is preliminary data.</text>
</comment>
<dbReference type="Gene3D" id="3.90.80.10">
    <property type="entry name" value="Inorganic pyrophosphatase"/>
    <property type="match status" value="1"/>
</dbReference>
<evidence type="ECO:0000256" key="3">
    <source>
        <dbReference type="ARBA" id="ARBA00012146"/>
    </source>
</evidence>
<evidence type="ECO:0000313" key="8">
    <source>
        <dbReference type="EMBL" id="KAK4776056.1"/>
    </source>
</evidence>
<name>A0AAN7QSP8_9MYRT</name>
<keyword evidence="9" id="KW-1185">Reference proteome</keyword>
<dbReference type="PANTHER" id="PTHR10286">
    <property type="entry name" value="INORGANIC PYROPHOSPHATASE"/>
    <property type="match status" value="1"/>
</dbReference>
<dbReference type="GO" id="GO:0004427">
    <property type="term" value="F:inorganic diphosphate phosphatase activity"/>
    <property type="evidence" value="ECO:0007669"/>
    <property type="project" value="UniProtKB-EC"/>
</dbReference>
<keyword evidence="5" id="KW-0378">Hydrolase</keyword>
<evidence type="ECO:0000256" key="6">
    <source>
        <dbReference type="ARBA" id="ARBA00022842"/>
    </source>
</evidence>
<comment type="catalytic activity">
    <reaction evidence="7">
        <text>diphosphate + H2O = 2 phosphate + H(+)</text>
        <dbReference type="Rhea" id="RHEA:24576"/>
        <dbReference type="ChEBI" id="CHEBI:15377"/>
        <dbReference type="ChEBI" id="CHEBI:15378"/>
        <dbReference type="ChEBI" id="CHEBI:33019"/>
        <dbReference type="ChEBI" id="CHEBI:43474"/>
        <dbReference type="EC" id="3.6.1.1"/>
    </reaction>
</comment>
<accession>A0AAN7QSP8</accession>
<dbReference type="InterPro" id="IPR036649">
    <property type="entry name" value="Pyrophosphatase_sf"/>
</dbReference>
<evidence type="ECO:0000256" key="1">
    <source>
        <dbReference type="ARBA" id="ARBA00001946"/>
    </source>
</evidence>
<sequence>MNLAKRLVSSRFPLSLIIIPATRTIRFVQVAESARVYSSVVYPHNYGFIPRTLGTVLPRCFLGFKAIGLIGRERRQDNCSSVDDPEYRNYNVINQLPPHRLAEFVAFLKNTRRMRTSS</sequence>
<organism evidence="8 9">
    <name type="scientific">Trapa incisa</name>
    <dbReference type="NCBI Taxonomy" id="236973"/>
    <lineage>
        <taxon>Eukaryota</taxon>
        <taxon>Viridiplantae</taxon>
        <taxon>Streptophyta</taxon>
        <taxon>Embryophyta</taxon>
        <taxon>Tracheophyta</taxon>
        <taxon>Spermatophyta</taxon>
        <taxon>Magnoliopsida</taxon>
        <taxon>eudicotyledons</taxon>
        <taxon>Gunneridae</taxon>
        <taxon>Pentapetalae</taxon>
        <taxon>rosids</taxon>
        <taxon>malvids</taxon>
        <taxon>Myrtales</taxon>
        <taxon>Lythraceae</taxon>
        <taxon>Trapa</taxon>
    </lineage>
</organism>
<comment type="similarity">
    <text evidence="2">Belongs to the PPase family.</text>
</comment>
<dbReference type="Proteomes" id="UP001345219">
    <property type="component" value="Chromosome 18"/>
</dbReference>
<evidence type="ECO:0000256" key="7">
    <source>
        <dbReference type="ARBA" id="ARBA00047820"/>
    </source>
</evidence>
<gene>
    <name evidence="8" type="ORF">SAY87_024017</name>
</gene>
<comment type="cofactor">
    <cofactor evidence="1">
        <name>Mg(2+)</name>
        <dbReference type="ChEBI" id="CHEBI:18420"/>
    </cofactor>
</comment>
<keyword evidence="4" id="KW-0479">Metal-binding</keyword>
<evidence type="ECO:0000256" key="4">
    <source>
        <dbReference type="ARBA" id="ARBA00022723"/>
    </source>
</evidence>